<dbReference type="RefSeq" id="WP_117487108.1">
    <property type="nucleotide sequence ID" value="NZ_QVIG01000001.1"/>
</dbReference>
<dbReference type="AlphaFoldDB" id="A0A372ZTN9"/>
<dbReference type="PROSITE" id="PS50975">
    <property type="entry name" value="ATP_GRASP"/>
    <property type="match status" value="1"/>
</dbReference>
<dbReference type="Gene3D" id="3.30.470.20">
    <property type="entry name" value="ATP-grasp fold, B domain"/>
    <property type="match status" value="1"/>
</dbReference>
<dbReference type="Proteomes" id="UP000263377">
    <property type="component" value="Unassembled WGS sequence"/>
</dbReference>
<proteinExistence type="predicted"/>
<reference evidence="3 4" key="1">
    <citation type="submission" date="2018-08" db="EMBL/GenBank/DDBJ databases">
        <title>Diversity &amp; Physiological Properties of Lignin-Decomposing Actinobacteria from Soil.</title>
        <authorList>
            <person name="Roh S.G."/>
            <person name="Kim S.B."/>
        </authorList>
    </citation>
    <scope>NUCLEOTIDE SEQUENCE [LARGE SCALE GENOMIC DNA]</scope>
    <source>
        <strain evidence="3 4">MMS17-GH009</strain>
    </source>
</reference>
<keyword evidence="1" id="KW-0067">ATP-binding</keyword>
<keyword evidence="1" id="KW-0547">Nucleotide-binding</keyword>
<dbReference type="InterPro" id="IPR040754">
    <property type="entry name" value="PreAtp-grasp"/>
</dbReference>
<organism evidence="3 4">
    <name type="scientific">Kitasatospora xanthocidica</name>
    <dbReference type="NCBI Taxonomy" id="83382"/>
    <lineage>
        <taxon>Bacteria</taxon>
        <taxon>Bacillati</taxon>
        <taxon>Actinomycetota</taxon>
        <taxon>Actinomycetes</taxon>
        <taxon>Kitasatosporales</taxon>
        <taxon>Streptomycetaceae</taxon>
        <taxon>Kitasatospora</taxon>
    </lineage>
</organism>
<dbReference type="GO" id="GO:0046872">
    <property type="term" value="F:metal ion binding"/>
    <property type="evidence" value="ECO:0007669"/>
    <property type="project" value="InterPro"/>
</dbReference>
<protein>
    <submittedName>
        <fullName evidence="3">ATP-grasp domain-containing protein</fullName>
    </submittedName>
</protein>
<comment type="caution">
    <text evidence="3">The sequence shown here is derived from an EMBL/GenBank/DDBJ whole genome shotgun (WGS) entry which is preliminary data.</text>
</comment>
<accession>A0A372ZTN9</accession>
<keyword evidence="4" id="KW-1185">Reference proteome</keyword>
<evidence type="ECO:0000259" key="2">
    <source>
        <dbReference type="PROSITE" id="PS50975"/>
    </source>
</evidence>
<evidence type="ECO:0000313" key="3">
    <source>
        <dbReference type="EMBL" id="RGD58545.1"/>
    </source>
</evidence>
<evidence type="ECO:0000256" key="1">
    <source>
        <dbReference type="PROSITE-ProRule" id="PRU00409"/>
    </source>
</evidence>
<evidence type="ECO:0000313" key="4">
    <source>
        <dbReference type="Proteomes" id="UP000263377"/>
    </source>
</evidence>
<sequence>MGARDGGRTPDAADRLALALTGSPDARLLFLGNFEVEQQWALGEHTLPRLSAATSSAVVNRMDEFALLLAGGRDHVVLKTRPDGDYLGYLAGLGLDLPHVHVPAAQDPQRTVTEDALADPALLAELAGLAADGCRIAAHGVSEPEERLAAATGLRLAGPDAATCKAVNSKVYSRRIADELGLRQPRGWACETLAELADAFAAVDAELGDGRAVVKEAFGVSGKGIARLTSRRRGERILGLIAKQVEASGRPRIAMVVEEWVAKSTDLNYQFTVGLDGSVAFDFVKEQLTEDGVHKGHRMPARLGADQVDELRTAADLLGKRLASDGFHGVVGVDAMVDPDGGIYPVVEINARNNMSTYQVRLQERFVKPEQVAVARHYPLRLTAPLAFDELRRLLDGLLLDPAGGTGLLVNNFATVNAAFTGGDAPVDGRLYGIVLADSAEELTTIDAEIADRLDRRERGDRP</sequence>
<dbReference type="GO" id="GO:0005524">
    <property type="term" value="F:ATP binding"/>
    <property type="evidence" value="ECO:0007669"/>
    <property type="project" value="UniProtKB-UniRule"/>
</dbReference>
<dbReference type="Pfam" id="PF18604">
    <property type="entry name" value="PreAtp-grasp"/>
    <property type="match status" value="1"/>
</dbReference>
<feature type="domain" description="ATP-grasp" evidence="2">
    <location>
        <begin position="174"/>
        <end position="383"/>
    </location>
</feature>
<name>A0A372ZTN9_9ACTN</name>
<gene>
    <name evidence="3" type="ORF">DR950_12790</name>
</gene>
<dbReference type="EMBL" id="QVIG01000001">
    <property type="protein sequence ID" value="RGD58545.1"/>
    <property type="molecule type" value="Genomic_DNA"/>
</dbReference>
<dbReference type="InterPro" id="IPR011761">
    <property type="entry name" value="ATP-grasp"/>
</dbReference>
<dbReference type="SUPFAM" id="SSF56059">
    <property type="entry name" value="Glutathione synthetase ATP-binding domain-like"/>
    <property type="match status" value="1"/>
</dbReference>